<accession>A0A381XX30</accession>
<name>A0A381XX30_9ZZZZ</name>
<proteinExistence type="predicted"/>
<reference evidence="1" key="1">
    <citation type="submission" date="2018-05" db="EMBL/GenBank/DDBJ databases">
        <authorList>
            <person name="Lanie J.A."/>
            <person name="Ng W.-L."/>
            <person name="Kazmierczak K.M."/>
            <person name="Andrzejewski T.M."/>
            <person name="Davidsen T.M."/>
            <person name="Wayne K.J."/>
            <person name="Tettelin H."/>
            <person name="Glass J.I."/>
            <person name="Rusch D."/>
            <person name="Podicherti R."/>
            <person name="Tsui H.-C.T."/>
            <person name="Winkler M.E."/>
        </authorList>
    </citation>
    <scope>NUCLEOTIDE SEQUENCE</scope>
</reference>
<gene>
    <name evidence="1" type="ORF">METZ01_LOCUS122200</name>
</gene>
<sequence>MNKKNDKNNIKGLSEDSPVFSDIPEVDKLYDMLLRTLQELTVLQEELFAIKLALKKNNIEIDEIVNDISNNPTHIETLIEQHKEMIKKVIGDL</sequence>
<organism evidence="1">
    <name type="scientific">marine metagenome</name>
    <dbReference type="NCBI Taxonomy" id="408172"/>
    <lineage>
        <taxon>unclassified sequences</taxon>
        <taxon>metagenomes</taxon>
        <taxon>ecological metagenomes</taxon>
    </lineage>
</organism>
<evidence type="ECO:0000313" key="1">
    <source>
        <dbReference type="EMBL" id="SVA69346.1"/>
    </source>
</evidence>
<dbReference type="EMBL" id="UINC01016703">
    <property type="protein sequence ID" value="SVA69346.1"/>
    <property type="molecule type" value="Genomic_DNA"/>
</dbReference>
<dbReference type="AlphaFoldDB" id="A0A381XX30"/>
<protein>
    <submittedName>
        <fullName evidence="1">Uncharacterized protein</fullName>
    </submittedName>
</protein>